<evidence type="ECO:0000256" key="2">
    <source>
        <dbReference type="ARBA" id="ARBA00022679"/>
    </source>
</evidence>
<gene>
    <name evidence="14" type="ORF">L195_g004850</name>
</gene>
<dbReference type="CDD" id="cd01647">
    <property type="entry name" value="RT_LTR"/>
    <property type="match status" value="1"/>
</dbReference>
<evidence type="ECO:0000256" key="11">
    <source>
        <dbReference type="ARBA" id="ARBA00023268"/>
    </source>
</evidence>
<sequence length="514" mass="56762">MKQDIDKRFHQCASKQLRVLILGDDEFVNDDGEIVGVEVDSEEEKETEELECKSFGVFGLEGGLQGANILALIDSGATHNFISPKVVEALGLVMVPSNPLGIKLGDGPRVMTMGKCVGISMVLGDMETTLDAYILELGGVDLILGVVWLETLGKVTMDWKEMSMLFTYKGNLVKLVGQPLDENMATFQNLMTTSRVLEEDNWHTLLTTKEVSDQGLHEVKDGALQALLTNFRDCLLQQGVIPNSTSAFSSPVILVKKDNSWCMCIDYRALNKVTVQDKYPIPVVDELLDELHGSTYFSKLDLKSGYHQIRMKEEDIHKTAFRTHEGRYGYMVMPFGLTNAPATFQSHQFVANKGKCAFGQERIEYLGHVISKAGVTVDPSKADSVLQWPVPKNVKGVRGFLGLTGYYRKFIANDGKFAKPLTGLTKKDGFHWNTAAEEAFQQLKIAVTSAPVLALPDFTLPFEIECDASSKGVGAVLMQLKHPIAYFSKAFASSKLSKSAYDKELMALVLAIQH</sequence>
<dbReference type="Gene3D" id="2.40.70.10">
    <property type="entry name" value="Acid Proteases"/>
    <property type="match status" value="1"/>
</dbReference>
<dbReference type="GO" id="GO:0003964">
    <property type="term" value="F:RNA-directed DNA polymerase activity"/>
    <property type="evidence" value="ECO:0007669"/>
    <property type="project" value="UniProtKB-KW"/>
</dbReference>
<dbReference type="SUPFAM" id="SSF50630">
    <property type="entry name" value="Acid proteases"/>
    <property type="match status" value="1"/>
</dbReference>
<dbReference type="SUPFAM" id="SSF56672">
    <property type="entry name" value="DNA/RNA polymerases"/>
    <property type="match status" value="1"/>
</dbReference>
<organism evidence="14 15">
    <name type="scientific">Trifolium pratense</name>
    <name type="common">Red clover</name>
    <dbReference type="NCBI Taxonomy" id="57577"/>
    <lineage>
        <taxon>Eukaryota</taxon>
        <taxon>Viridiplantae</taxon>
        <taxon>Streptophyta</taxon>
        <taxon>Embryophyta</taxon>
        <taxon>Tracheophyta</taxon>
        <taxon>Spermatophyta</taxon>
        <taxon>Magnoliopsida</taxon>
        <taxon>eudicotyledons</taxon>
        <taxon>Gunneridae</taxon>
        <taxon>Pentapetalae</taxon>
        <taxon>rosids</taxon>
        <taxon>fabids</taxon>
        <taxon>Fabales</taxon>
        <taxon>Fabaceae</taxon>
        <taxon>Papilionoideae</taxon>
        <taxon>50 kb inversion clade</taxon>
        <taxon>NPAAA clade</taxon>
        <taxon>Hologalegina</taxon>
        <taxon>IRL clade</taxon>
        <taxon>Trifolieae</taxon>
        <taxon>Trifolium</taxon>
    </lineage>
</organism>
<evidence type="ECO:0000256" key="10">
    <source>
        <dbReference type="ARBA" id="ARBA00022918"/>
    </source>
</evidence>
<dbReference type="Pfam" id="PF08284">
    <property type="entry name" value="RVP_2"/>
    <property type="match status" value="1"/>
</dbReference>
<keyword evidence="10" id="KW-0695">RNA-directed DNA polymerase</keyword>
<dbReference type="InterPro" id="IPR021109">
    <property type="entry name" value="Peptidase_aspartic_dom_sf"/>
</dbReference>
<evidence type="ECO:0000259" key="13">
    <source>
        <dbReference type="Pfam" id="PF17919"/>
    </source>
</evidence>
<keyword evidence="11" id="KW-0511">Multifunctional enzyme</keyword>
<dbReference type="InterPro" id="IPR041577">
    <property type="entry name" value="RT_RNaseH_2"/>
</dbReference>
<proteinExistence type="predicted"/>
<protein>
    <submittedName>
        <fullName evidence="14">Retrotransposon-related protein</fullName>
    </submittedName>
</protein>
<dbReference type="GO" id="GO:0006508">
    <property type="term" value="P:proteolysis"/>
    <property type="evidence" value="ECO:0007669"/>
    <property type="project" value="UniProtKB-KW"/>
</dbReference>
<evidence type="ECO:0000256" key="1">
    <source>
        <dbReference type="ARBA" id="ARBA00022670"/>
    </source>
</evidence>
<reference evidence="14 15" key="1">
    <citation type="journal article" date="2014" name="Am. J. Bot.">
        <title>Genome assembly and annotation for red clover (Trifolium pratense; Fabaceae).</title>
        <authorList>
            <person name="Istvanek J."/>
            <person name="Jaros M."/>
            <person name="Krenek A."/>
            <person name="Repkova J."/>
        </authorList>
    </citation>
    <scope>NUCLEOTIDE SEQUENCE [LARGE SCALE GENOMIC DNA]</scope>
    <source>
        <strain evidence="15">cv. Tatra</strain>
        <tissue evidence="14">Young leaves</tissue>
    </source>
</reference>
<dbReference type="Pfam" id="PF00078">
    <property type="entry name" value="RVT_1"/>
    <property type="match status" value="1"/>
</dbReference>
<dbReference type="Gene3D" id="3.30.70.270">
    <property type="match status" value="2"/>
</dbReference>
<dbReference type="GO" id="GO:0004519">
    <property type="term" value="F:endonuclease activity"/>
    <property type="evidence" value="ECO:0007669"/>
    <property type="project" value="UniProtKB-KW"/>
</dbReference>
<dbReference type="InterPro" id="IPR043502">
    <property type="entry name" value="DNA/RNA_pol_sf"/>
</dbReference>
<keyword evidence="6" id="KW-0378">Hydrolase</keyword>
<evidence type="ECO:0000259" key="12">
    <source>
        <dbReference type="Pfam" id="PF00078"/>
    </source>
</evidence>
<keyword evidence="4" id="KW-0540">Nuclease</keyword>
<feature type="domain" description="Reverse transcriptase/retrotransposon-derived protein RNase H-like" evidence="13">
    <location>
        <begin position="432"/>
        <end position="514"/>
    </location>
</feature>
<dbReference type="AlphaFoldDB" id="A0A2K3NZ72"/>
<keyword evidence="2" id="KW-0808">Transferase</keyword>
<dbReference type="GO" id="GO:0003723">
    <property type="term" value="F:RNA binding"/>
    <property type="evidence" value="ECO:0007669"/>
    <property type="project" value="UniProtKB-KW"/>
</dbReference>
<evidence type="ECO:0000256" key="4">
    <source>
        <dbReference type="ARBA" id="ARBA00022722"/>
    </source>
</evidence>
<keyword evidence="5" id="KW-0255">Endonuclease</keyword>
<dbReference type="Pfam" id="PF17919">
    <property type="entry name" value="RT_RNaseH_2"/>
    <property type="match status" value="1"/>
</dbReference>
<dbReference type="InterPro" id="IPR000477">
    <property type="entry name" value="RT_dom"/>
</dbReference>
<keyword evidence="3" id="KW-0548">Nucleotidyltransferase</keyword>
<evidence type="ECO:0000256" key="5">
    <source>
        <dbReference type="ARBA" id="ARBA00022759"/>
    </source>
</evidence>
<dbReference type="Proteomes" id="UP000236291">
    <property type="component" value="Unassembled WGS sequence"/>
</dbReference>
<dbReference type="PROSITE" id="PS00141">
    <property type="entry name" value="ASP_PROTEASE"/>
    <property type="match status" value="1"/>
</dbReference>
<evidence type="ECO:0000256" key="8">
    <source>
        <dbReference type="ARBA" id="ARBA00022884"/>
    </source>
</evidence>
<dbReference type="CDD" id="cd00303">
    <property type="entry name" value="retropepsin_like"/>
    <property type="match status" value="1"/>
</dbReference>
<dbReference type="ExpressionAtlas" id="A0A2K3NZ72">
    <property type="expression patterns" value="baseline"/>
</dbReference>
<dbReference type="GO" id="GO:0015074">
    <property type="term" value="P:DNA integration"/>
    <property type="evidence" value="ECO:0007669"/>
    <property type="project" value="UniProtKB-KW"/>
</dbReference>
<evidence type="ECO:0000256" key="6">
    <source>
        <dbReference type="ARBA" id="ARBA00022801"/>
    </source>
</evidence>
<dbReference type="PANTHER" id="PTHR37984">
    <property type="entry name" value="PROTEIN CBG26694"/>
    <property type="match status" value="1"/>
</dbReference>
<accession>A0A2K3NZ72</accession>
<dbReference type="GO" id="GO:0004190">
    <property type="term" value="F:aspartic-type endopeptidase activity"/>
    <property type="evidence" value="ECO:0007669"/>
    <property type="project" value="InterPro"/>
</dbReference>
<dbReference type="PANTHER" id="PTHR37984:SF5">
    <property type="entry name" value="PROTEIN NYNRIN-LIKE"/>
    <property type="match status" value="1"/>
</dbReference>
<evidence type="ECO:0000256" key="7">
    <source>
        <dbReference type="ARBA" id="ARBA00022842"/>
    </source>
</evidence>
<evidence type="ECO:0000256" key="3">
    <source>
        <dbReference type="ARBA" id="ARBA00022695"/>
    </source>
</evidence>
<comment type="caution">
    <text evidence="14">The sequence shown here is derived from an EMBL/GenBank/DDBJ whole genome shotgun (WGS) entry which is preliminary data.</text>
</comment>
<dbReference type="InterPro" id="IPR050951">
    <property type="entry name" value="Retrovirus_Pol_polyprotein"/>
</dbReference>
<keyword evidence="9" id="KW-0229">DNA integration</keyword>
<evidence type="ECO:0000313" key="15">
    <source>
        <dbReference type="Proteomes" id="UP000236291"/>
    </source>
</evidence>
<keyword evidence="1" id="KW-0645">Protease</keyword>
<dbReference type="FunFam" id="3.30.70.270:FF:000020">
    <property type="entry name" value="Transposon Tf2-6 polyprotein-like Protein"/>
    <property type="match status" value="1"/>
</dbReference>
<keyword evidence="7" id="KW-0460">Magnesium</keyword>
<dbReference type="EMBL" id="ASHM01002443">
    <property type="protein sequence ID" value="PNY08330.1"/>
    <property type="molecule type" value="Genomic_DNA"/>
</dbReference>
<dbReference type="InterPro" id="IPR043128">
    <property type="entry name" value="Rev_trsase/Diguanyl_cyclase"/>
</dbReference>
<feature type="domain" description="Reverse transcriptase" evidence="12">
    <location>
        <begin position="256"/>
        <end position="345"/>
    </location>
</feature>
<dbReference type="InterPro" id="IPR001969">
    <property type="entry name" value="Aspartic_peptidase_AS"/>
</dbReference>
<dbReference type="Gene3D" id="3.10.10.10">
    <property type="entry name" value="HIV Type 1 Reverse Transcriptase, subunit A, domain 1"/>
    <property type="match status" value="1"/>
</dbReference>
<dbReference type="STRING" id="57577.A0A2K3NZ72"/>
<keyword evidence="8" id="KW-0694">RNA-binding</keyword>
<name>A0A2K3NZ72_TRIPR</name>
<dbReference type="FunFam" id="3.10.10.10:FF:000007">
    <property type="entry name" value="Retrovirus-related Pol polyprotein from transposon 17.6-like Protein"/>
    <property type="match status" value="1"/>
</dbReference>
<evidence type="ECO:0000313" key="14">
    <source>
        <dbReference type="EMBL" id="PNY08330.1"/>
    </source>
</evidence>
<reference evidence="14 15" key="2">
    <citation type="journal article" date="2017" name="Front. Plant Sci.">
        <title>Gene Classification and Mining of Molecular Markers Useful in Red Clover (Trifolium pratense) Breeding.</title>
        <authorList>
            <person name="Istvanek J."/>
            <person name="Dluhosova J."/>
            <person name="Dluhos P."/>
            <person name="Patkova L."/>
            <person name="Nedelnik J."/>
            <person name="Repkova J."/>
        </authorList>
    </citation>
    <scope>NUCLEOTIDE SEQUENCE [LARGE SCALE GENOMIC DNA]</scope>
    <source>
        <strain evidence="15">cv. Tatra</strain>
        <tissue evidence="14">Young leaves</tissue>
    </source>
</reference>
<evidence type="ECO:0000256" key="9">
    <source>
        <dbReference type="ARBA" id="ARBA00022908"/>
    </source>
</evidence>